<keyword evidence="2" id="KW-1185">Reference proteome</keyword>
<reference evidence="1 2" key="1">
    <citation type="submission" date="2018-09" db="EMBL/GenBank/DDBJ databases">
        <title>Genome sequencing of Lachnoanaerobaculum umeaense DSM 23576.</title>
        <authorList>
            <person name="Kook J.-K."/>
            <person name="Park S.-N."/>
            <person name="Lim Y.K."/>
        </authorList>
    </citation>
    <scope>NUCLEOTIDE SEQUENCE [LARGE SCALE GENOMIC DNA]</scope>
    <source>
        <strain evidence="2">DSM 23576 \ CCUG 58757</strain>
    </source>
</reference>
<dbReference type="EMBL" id="CP032364">
    <property type="protein sequence ID" value="AYA99618.1"/>
    <property type="molecule type" value="Genomic_DNA"/>
</dbReference>
<dbReference type="Proteomes" id="UP000265562">
    <property type="component" value="Chromosome"/>
</dbReference>
<dbReference type="Gene3D" id="2.10.270.10">
    <property type="entry name" value="Cholin Binding"/>
    <property type="match status" value="1"/>
</dbReference>
<dbReference type="Pfam" id="PF19085">
    <property type="entry name" value="Choline_bind_2"/>
    <property type="match status" value="1"/>
</dbReference>
<evidence type="ECO:0000313" key="2">
    <source>
        <dbReference type="Proteomes" id="UP000265562"/>
    </source>
</evidence>
<dbReference type="AlphaFoldDB" id="A0A385PZP2"/>
<proteinExistence type="predicted"/>
<dbReference type="SUPFAM" id="SSF69360">
    <property type="entry name" value="Cell wall binding repeat"/>
    <property type="match status" value="1"/>
</dbReference>
<dbReference type="OrthoDB" id="1912376at2"/>
<evidence type="ECO:0000313" key="1">
    <source>
        <dbReference type="EMBL" id="AYA99618.1"/>
    </source>
</evidence>
<dbReference type="KEGG" id="lua:D4A81_06510"/>
<dbReference type="InterPro" id="IPR018337">
    <property type="entry name" value="Cell_wall/Cho-bd_repeat"/>
</dbReference>
<accession>A0A385PZP2</accession>
<name>A0A385PZP2_9FIRM</name>
<gene>
    <name evidence="1" type="ORF">D4A81_06510</name>
</gene>
<organism evidence="1 2">
    <name type="scientific">Lachnoanaerobaculum umeaense</name>
    <dbReference type="NCBI Taxonomy" id="617123"/>
    <lineage>
        <taxon>Bacteria</taxon>
        <taxon>Bacillati</taxon>
        <taxon>Bacillota</taxon>
        <taxon>Clostridia</taxon>
        <taxon>Lachnospirales</taxon>
        <taxon>Lachnospiraceae</taxon>
        <taxon>Lachnoanaerobaculum</taxon>
    </lineage>
</organism>
<dbReference type="RefSeq" id="WP_111524167.1">
    <property type="nucleotide sequence ID" value="NZ_CP032364.1"/>
</dbReference>
<dbReference type="PROSITE" id="PS51170">
    <property type="entry name" value="CW"/>
    <property type="match status" value="1"/>
</dbReference>
<sequence>MKKLFFAPLLLGLTALGSTCVYAGGWQRDSVGWWYSLDNGGYYRNAWFYDYDPDCYDSKWYYFNDDGYMVSNQWVGDYYLGSDGAMYTSRTTPDGYYVSYTGAWMRNTNNLVGLTGKFRFYFNSGSVNILEWDGDVLHIGGYIYRAATNENLGYTEDWVGIEDGSSLYLRTGDGDTKVSKDVFKSAVEMRLQRLDQGESIILEVHNGKIINACLCTNAS</sequence>
<protein>
    <submittedName>
        <fullName evidence="1">Uncharacterized protein</fullName>
    </submittedName>
</protein>